<dbReference type="STRING" id="1458275.AZ34_09940"/>
<keyword evidence="2" id="KW-0808">Transferase</keyword>
<comment type="caution">
    <text evidence="2">The sequence shown here is derived from an EMBL/GenBank/DDBJ whole genome shotgun (WGS) entry which is preliminary data.</text>
</comment>
<gene>
    <name evidence="2" type="ORF">AZ34_09940</name>
</gene>
<dbReference type="Pfam" id="PF08668">
    <property type="entry name" value="HDOD"/>
    <property type="match status" value="1"/>
</dbReference>
<proteinExistence type="predicted"/>
<protein>
    <submittedName>
        <fullName evidence="2">Histidine kinase</fullName>
    </submittedName>
</protein>
<keyword evidence="2" id="KW-0418">Kinase</keyword>
<dbReference type="eggNOG" id="COG1639">
    <property type="taxonomic scope" value="Bacteria"/>
</dbReference>
<accession>A0A016XHN4</accession>
<dbReference type="PANTHER" id="PTHR33525:SF6">
    <property type="entry name" value="HDOD DOMAIN-CONTAINING PROTEIN"/>
    <property type="match status" value="1"/>
</dbReference>
<dbReference type="SUPFAM" id="SSF109604">
    <property type="entry name" value="HD-domain/PDEase-like"/>
    <property type="match status" value="1"/>
</dbReference>
<evidence type="ECO:0000313" key="3">
    <source>
        <dbReference type="Proteomes" id="UP000023268"/>
    </source>
</evidence>
<reference evidence="2 3" key="1">
    <citation type="submission" date="2014-02" db="EMBL/GenBank/DDBJ databases">
        <title>Draft Genome of Hylemonella gracilis isolated from the Niagara River.</title>
        <authorList>
            <person name="Pawlowski D.R."/>
            <person name="Koudelka G.B."/>
        </authorList>
    </citation>
    <scope>NUCLEOTIDE SEQUENCE [LARGE SCALE GENOMIC DNA]</scope>
    <source>
        <strain evidence="2 3">Niagara R</strain>
    </source>
</reference>
<dbReference type="PROSITE" id="PS51833">
    <property type="entry name" value="HDOD"/>
    <property type="match status" value="1"/>
</dbReference>
<dbReference type="GO" id="GO:0016301">
    <property type="term" value="F:kinase activity"/>
    <property type="evidence" value="ECO:0007669"/>
    <property type="project" value="UniProtKB-KW"/>
</dbReference>
<feature type="domain" description="HDOD" evidence="1">
    <location>
        <begin position="13"/>
        <end position="205"/>
    </location>
</feature>
<dbReference type="RefSeq" id="WP_035607557.1">
    <property type="nucleotide sequence ID" value="NZ_JEMG01000001.1"/>
</dbReference>
<dbReference type="PANTHER" id="PTHR33525">
    <property type="match status" value="1"/>
</dbReference>
<dbReference type="Proteomes" id="UP000023268">
    <property type="component" value="Unassembled WGS sequence"/>
</dbReference>
<dbReference type="AlphaFoldDB" id="A0A016XHN4"/>
<dbReference type="EMBL" id="JEMG01000001">
    <property type="protein sequence ID" value="EYC51371.1"/>
    <property type="molecule type" value="Genomic_DNA"/>
</dbReference>
<dbReference type="InterPro" id="IPR013976">
    <property type="entry name" value="HDOD"/>
</dbReference>
<sequence length="269" mass="29323">MELSVLLDAPIVLPSIPKVIALLLSELRRDPPDLRQVTQLISADPVLTTGVLRAANAPRFEMTGKVHSAAEALAVLDLADIRQMASAAASAVSLRSVPGMILPQFWNYSLNVARLSRSLAGITRQNPGAAFTCGLIHAVGELLMHAGMPTRMTELNRECDPLDLHRARVELQQLGYNYAQVGGAYARRCQFPQSIIDALEHQYAPFSNEVYEPLAGVIHLATWRARALEARLDARALAVTFPGAVGEVLDLDIDLVLQQDPIDWSAQPH</sequence>
<name>A0A016XHN4_9BURK</name>
<evidence type="ECO:0000259" key="1">
    <source>
        <dbReference type="PROSITE" id="PS51833"/>
    </source>
</evidence>
<organism evidence="2 3">
    <name type="scientific">Hylemonella gracilis str. Niagara R</name>
    <dbReference type="NCBI Taxonomy" id="1458275"/>
    <lineage>
        <taxon>Bacteria</taxon>
        <taxon>Pseudomonadati</taxon>
        <taxon>Pseudomonadota</taxon>
        <taxon>Betaproteobacteria</taxon>
        <taxon>Burkholderiales</taxon>
        <taxon>Comamonadaceae</taxon>
        <taxon>Hylemonella</taxon>
    </lineage>
</organism>
<dbReference type="Gene3D" id="1.10.3210.10">
    <property type="entry name" value="Hypothetical protein af1432"/>
    <property type="match status" value="1"/>
</dbReference>
<dbReference type="OrthoDB" id="9770715at2"/>
<dbReference type="InterPro" id="IPR052340">
    <property type="entry name" value="RNase_Y/CdgJ"/>
</dbReference>
<evidence type="ECO:0000313" key="2">
    <source>
        <dbReference type="EMBL" id="EYC51371.1"/>
    </source>
</evidence>